<dbReference type="GO" id="GO:0016020">
    <property type="term" value="C:membrane"/>
    <property type="evidence" value="ECO:0007669"/>
    <property type="project" value="UniProtKB-SubCell"/>
</dbReference>
<organism evidence="9">
    <name type="scientific">Timema tahoe</name>
    <dbReference type="NCBI Taxonomy" id="61484"/>
    <lineage>
        <taxon>Eukaryota</taxon>
        <taxon>Metazoa</taxon>
        <taxon>Ecdysozoa</taxon>
        <taxon>Arthropoda</taxon>
        <taxon>Hexapoda</taxon>
        <taxon>Insecta</taxon>
        <taxon>Pterygota</taxon>
        <taxon>Neoptera</taxon>
        <taxon>Polyneoptera</taxon>
        <taxon>Phasmatodea</taxon>
        <taxon>Timematodea</taxon>
        <taxon>Timematoidea</taxon>
        <taxon>Timematidae</taxon>
        <taxon>Timema</taxon>
    </lineage>
</organism>
<feature type="transmembrane region" description="Helical" evidence="7">
    <location>
        <begin position="390"/>
        <end position="410"/>
    </location>
</feature>
<dbReference type="AlphaFoldDB" id="A0A7R9FJQ0"/>
<dbReference type="EMBL" id="OE000383">
    <property type="protein sequence ID" value="CAD7453668.1"/>
    <property type="molecule type" value="Genomic_DNA"/>
</dbReference>
<dbReference type="Pfam" id="PF00999">
    <property type="entry name" value="Na_H_Exchanger"/>
    <property type="match status" value="2"/>
</dbReference>
<feature type="transmembrane region" description="Helical" evidence="7">
    <location>
        <begin position="476"/>
        <end position="496"/>
    </location>
</feature>
<keyword evidence="3 7" id="KW-0812">Transmembrane</keyword>
<evidence type="ECO:0000256" key="3">
    <source>
        <dbReference type="ARBA" id="ARBA00022692"/>
    </source>
</evidence>
<dbReference type="PANTHER" id="PTHR31102">
    <property type="match status" value="1"/>
</dbReference>
<feature type="transmembrane region" description="Helical" evidence="7">
    <location>
        <begin position="242"/>
        <end position="266"/>
    </location>
</feature>
<dbReference type="InterPro" id="IPR038770">
    <property type="entry name" value="Na+/solute_symporter_sf"/>
</dbReference>
<reference evidence="9" key="1">
    <citation type="submission" date="2020-11" db="EMBL/GenBank/DDBJ databases">
        <authorList>
            <person name="Tran Van P."/>
        </authorList>
    </citation>
    <scope>NUCLEOTIDE SEQUENCE</scope>
</reference>
<accession>A0A7R9FJQ0</accession>
<dbReference type="GO" id="GO:1902600">
    <property type="term" value="P:proton transmembrane transport"/>
    <property type="evidence" value="ECO:0007669"/>
    <property type="project" value="InterPro"/>
</dbReference>
<dbReference type="Gene3D" id="1.20.1530.20">
    <property type="match status" value="2"/>
</dbReference>
<evidence type="ECO:0000256" key="4">
    <source>
        <dbReference type="ARBA" id="ARBA00022989"/>
    </source>
</evidence>
<dbReference type="InterPro" id="IPR006153">
    <property type="entry name" value="Cation/H_exchanger_TM"/>
</dbReference>
<feature type="region of interest" description="Disordered" evidence="6">
    <location>
        <begin position="74"/>
        <end position="100"/>
    </location>
</feature>
<feature type="compositionally biased region" description="Basic and acidic residues" evidence="6">
    <location>
        <begin position="74"/>
        <end position="83"/>
    </location>
</feature>
<dbReference type="InterPro" id="IPR051843">
    <property type="entry name" value="CPA1_transporter"/>
</dbReference>
<feature type="transmembrane region" description="Helical" evidence="7">
    <location>
        <begin position="581"/>
        <end position="603"/>
    </location>
</feature>
<protein>
    <recommendedName>
        <fullName evidence="8">Cation/H+ exchanger transmembrane domain-containing protein</fullName>
    </recommendedName>
</protein>
<evidence type="ECO:0000256" key="7">
    <source>
        <dbReference type="SAM" id="Phobius"/>
    </source>
</evidence>
<feature type="domain" description="Cation/H+ exchanger transmembrane" evidence="8">
    <location>
        <begin position="169"/>
        <end position="277"/>
    </location>
</feature>
<dbReference type="GO" id="GO:0015297">
    <property type="term" value="F:antiporter activity"/>
    <property type="evidence" value="ECO:0007669"/>
    <property type="project" value="InterPro"/>
</dbReference>
<feature type="transmembrane region" description="Helical" evidence="7">
    <location>
        <begin position="356"/>
        <end position="378"/>
    </location>
</feature>
<keyword evidence="5 7" id="KW-0472">Membrane</keyword>
<gene>
    <name evidence="9" type="ORF">TTEB3V08_LOCUS1797</name>
</gene>
<evidence type="ECO:0000256" key="1">
    <source>
        <dbReference type="ARBA" id="ARBA00004141"/>
    </source>
</evidence>
<name>A0A7R9FJQ0_9NEOP</name>
<feature type="transmembrane region" description="Helical" evidence="7">
    <location>
        <begin position="508"/>
        <end position="530"/>
    </location>
</feature>
<feature type="transmembrane region" description="Helical" evidence="7">
    <location>
        <begin position="186"/>
        <end position="209"/>
    </location>
</feature>
<feature type="domain" description="Cation/H+ exchanger transmembrane" evidence="8">
    <location>
        <begin position="324"/>
        <end position="592"/>
    </location>
</feature>
<proteinExistence type="inferred from homology"/>
<evidence type="ECO:0000256" key="5">
    <source>
        <dbReference type="ARBA" id="ARBA00023136"/>
    </source>
</evidence>
<keyword evidence="4 7" id="KW-1133">Transmembrane helix</keyword>
<comment type="subcellular location">
    <subcellularLocation>
        <location evidence="1">Membrane</location>
        <topology evidence="1">Multi-pass membrane protein</topology>
    </subcellularLocation>
</comment>
<evidence type="ECO:0000256" key="2">
    <source>
        <dbReference type="ARBA" id="ARBA00007367"/>
    </source>
</evidence>
<comment type="similarity">
    <text evidence="2">Belongs to the monovalent cation:proton antiporter 1 (CPA1) transporter (TC 2.A.36) family.</text>
</comment>
<feature type="transmembrane region" description="Helical" evidence="7">
    <location>
        <begin position="422"/>
        <end position="442"/>
    </location>
</feature>
<feature type="transmembrane region" description="Helical" evidence="7">
    <location>
        <begin position="325"/>
        <end position="344"/>
    </location>
</feature>
<feature type="transmembrane region" description="Helical" evidence="7">
    <location>
        <begin position="162"/>
        <end position="180"/>
    </location>
</feature>
<evidence type="ECO:0000256" key="6">
    <source>
        <dbReference type="SAM" id="MobiDB-lite"/>
    </source>
</evidence>
<evidence type="ECO:0000313" key="9">
    <source>
        <dbReference type="EMBL" id="CAD7453668.1"/>
    </source>
</evidence>
<feature type="transmembrane region" description="Helical" evidence="7">
    <location>
        <begin position="127"/>
        <end position="150"/>
    </location>
</feature>
<dbReference type="PANTHER" id="PTHR31102:SF1">
    <property type="entry name" value="CATION_H+ EXCHANGER DOMAIN-CONTAINING PROTEIN"/>
    <property type="match status" value="1"/>
</dbReference>
<sequence>MVSNYLNSYGGGVSRAGLGIRRVGLGIRRAGLGNRRAEYGSARQGHRVGGAQPATSSLLACTCAEVSNSEFERERDYVGEKDITSPPALTPAGTSSTEKSPGLWRARLDCLTLVVSKVTSHPWCPCWMYFSRVTSLVLIGLLLWGILYSVGGNTASPGGQLFNLYVLYVTAILAGYVAHWCKLPPMVGMLLMGILLRNIGFLTVGGNYLRLVTFLRRIALMTILTRAGIELDPKHLERFSYVMLRLAIVPSVIEAVVVMLLTRYVMGLPWVWGMLLGEASDARHFPVSTRVERTCWETSRSAGELRGRVLKRSFRVDKSVRRDGIILSSAAPAITIPTLFGLQLKGYGTDKDIPTLIIAASSFDEMLSLAFFGIPLGIMYTSDSIWMDIFRGPVGITIGLTVGITWGLLLKHVPEMWDEFVNIIRTLLLGLGGMMALLAGDIFGYESAGPIACMVASFISCHGWRSQGYTDQNNPVANCFAILWGIVQPILFSLIGGEVDLFSLGGEIVGLGLAVILGGLVVRLLVTVLIVSGTKFSWKEKLFVALSWFPKGTVPAALGPTALDLGRILHTHHGVTASSHLLIVAILSILVTAPLGSLLLNLLGPRLLTRPHRASQDITIVDVGAFSELNSGVVNRGFIIDAAADTTSA</sequence>
<evidence type="ECO:0000259" key="8">
    <source>
        <dbReference type="Pfam" id="PF00999"/>
    </source>
</evidence>